<organism evidence="1 2">
    <name type="scientific">Agrobacterium deltaense Zutra 3/1</name>
    <dbReference type="NCBI Taxonomy" id="1183427"/>
    <lineage>
        <taxon>Bacteria</taxon>
        <taxon>Pseudomonadati</taxon>
        <taxon>Pseudomonadota</taxon>
        <taxon>Alphaproteobacteria</taxon>
        <taxon>Hyphomicrobiales</taxon>
        <taxon>Rhizobiaceae</taxon>
        <taxon>Rhizobium/Agrobacterium group</taxon>
        <taxon>Agrobacterium</taxon>
    </lineage>
</organism>
<dbReference type="EMBL" id="FBWG01000045">
    <property type="protein sequence ID" value="CUX58420.1"/>
    <property type="molecule type" value="Genomic_DNA"/>
</dbReference>
<dbReference type="AlphaFoldDB" id="A0A1S7RX16"/>
<sequence>MRRSEAYKEQPYENSCAMRTVDPAAHSAPHVRALPPADKVFFVAAQRWRIGDGLIPFDARLSPEGNI</sequence>
<reference evidence="1 2" key="1">
    <citation type="submission" date="2016-01" db="EMBL/GenBank/DDBJ databases">
        <authorList>
            <person name="Oliw E.H."/>
        </authorList>
    </citation>
    <scope>NUCLEOTIDE SEQUENCE [LARGE SCALE GENOMIC DNA]</scope>
    <source>
        <strain evidence="1 2">Zutra 3-1</strain>
    </source>
</reference>
<proteinExistence type="predicted"/>
<name>A0A1S7RX16_9HYPH</name>
<evidence type="ECO:0000313" key="2">
    <source>
        <dbReference type="Proteomes" id="UP000191987"/>
    </source>
</evidence>
<gene>
    <name evidence="1" type="ORF">AGR7C_Lc60045</name>
</gene>
<dbReference type="Proteomes" id="UP000191987">
    <property type="component" value="Unassembled WGS sequence"/>
</dbReference>
<accession>A0A1S7RX16</accession>
<protein>
    <submittedName>
        <fullName evidence="1">Uncharacterized protein</fullName>
    </submittedName>
</protein>
<evidence type="ECO:0000313" key="1">
    <source>
        <dbReference type="EMBL" id="CUX58420.1"/>
    </source>
</evidence>